<gene>
    <name evidence="2" type="ORF">BDQ12DRAFT_619617</name>
</gene>
<name>A0A5C3LE10_9AGAR</name>
<protein>
    <submittedName>
        <fullName evidence="2">Uncharacterized protein</fullName>
    </submittedName>
</protein>
<evidence type="ECO:0000313" key="2">
    <source>
        <dbReference type="EMBL" id="TFK31067.1"/>
    </source>
</evidence>
<reference evidence="2 3" key="1">
    <citation type="journal article" date="2019" name="Nat. Ecol. Evol.">
        <title>Megaphylogeny resolves global patterns of mushroom evolution.</title>
        <authorList>
            <person name="Varga T."/>
            <person name="Krizsan K."/>
            <person name="Foldi C."/>
            <person name="Dima B."/>
            <person name="Sanchez-Garcia M."/>
            <person name="Sanchez-Ramirez S."/>
            <person name="Szollosi G.J."/>
            <person name="Szarkandi J.G."/>
            <person name="Papp V."/>
            <person name="Albert L."/>
            <person name="Andreopoulos W."/>
            <person name="Angelini C."/>
            <person name="Antonin V."/>
            <person name="Barry K.W."/>
            <person name="Bougher N.L."/>
            <person name="Buchanan P."/>
            <person name="Buyck B."/>
            <person name="Bense V."/>
            <person name="Catcheside P."/>
            <person name="Chovatia M."/>
            <person name="Cooper J."/>
            <person name="Damon W."/>
            <person name="Desjardin D."/>
            <person name="Finy P."/>
            <person name="Geml J."/>
            <person name="Haridas S."/>
            <person name="Hughes K."/>
            <person name="Justo A."/>
            <person name="Karasinski D."/>
            <person name="Kautmanova I."/>
            <person name="Kiss B."/>
            <person name="Kocsube S."/>
            <person name="Kotiranta H."/>
            <person name="LaButti K.M."/>
            <person name="Lechner B.E."/>
            <person name="Liimatainen K."/>
            <person name="Lipzen A."/>
            <person name="Lukacs Z."/>
            <person name="Mihaltcheva S."/>
            <person name="Morgado L.N."/>
            <person name="Niskanen T."/>
            <person name="Noordeloos M.E."/>
            <person name="Ohm R.A."/>
            <person name="Ortiz-Santana B."/>
            <person name="Ovrebo C."/>
            <person name="Racz N."/>
            <person name="Riley R."/>
            <person name="Savchenko A."/>
            <person name="Shiryaev A."/>
            <person name="Soop K."/>
            <person name="Spirin V."/>
            <person name="Szebenyi C."/>
            <person name="Tomsovsky M."/>
            <person name="Tulloss R.E."/>
            <person name="Uehling J."/>
            <person name="Grigoriev I.V."/>
            <person name="Vagvolgyi C."/>
            <person name="Papp T."/>
            <person name="Martin F.M."/>
            <person name="Miettinen O."/>
            <person name="Hibbett D.S."/>
            <person name="Nagy L.G."/>
        </authorList>
    </citation>
    <scope>NUCLEOTIDE SEQUENCE [LARGE SCALE GENOMIC DNA]</scope>
    <source>
        <strain evidence="2 3">CBS 166.37</strain>
    </source>
</reference>
<proteinExistence type="predicted"/>
<feature type="transmembrane region" description="Helical" evidence="1">
    <location>
        <begin position="43"/>
        <end position="65"/>
    </location>
</feature>
<dbReference type="Proteomes" id="UP000308652">
    <property type="component" value="Unassembled WGS sequence"/>
</dbReference>
<keyword evidence="1" id="KW-0812">Transmembrane</keyword>
<feature type="non-terminal residue" evidence="2">
    <location>
        <position position="1"/>
    </location>
</feature>
<evidence type="ECO:0000256" key="1">
    <source>
        <dbReference type="SAM" id="Phobius"/>
    </source>
</evidence>
<organism evidence="2 3">
    <name type="scientific">Crucibulum laeve</name>
    <dbReference type="NCBI Taxonomy" id="68775"/>
    <lineage>
        <taxon>Eukaryota</taxon>
        <taxon>Fungi</taxon>
        <taxon>Dikarya</taxon>
        <taxon>Basidiomycota</taxon>
        <taxon>Agaricomycotina</taxon>
        <taxon>Agaricomycetes</taxon>
        <taxon>Agaricomycetidae</taxon>
        <taxon>Agaricales</taxon>
        <taxon>Agaricineae</taxon>
        <taxon>Nidulariaceae</taxon>
        <taxon>Crucibulum</taxon>
    </lineage>
</organism>
<keyword evidence="1" id="KW-0472">Membrane</keyword>
<dbReference type="AlphaFoldDB" id="A0A5C3LE10"/>
<accession>A0A5C3LE10</accession>
<dbReference type="EMBL" id="ML213953">
    <property type="protein sequence ID" value="TFK31067.1"/>
    <property type="molecule type" value="Genomic_DNA"/>
</dbReference>
<keyword evidence="3" id="KW-1185">Reference proteome</keyword>
<evidence type="ECO:0000313" key="3">
    <source>
        <dbReference type="Proteomes" id="UP000308652"/>
    </source>
</evidence>
<keyword evidence="1" id="KW-1133">Transmembrane helix</keyword>
<feature type="transmembrane region" description="Helical" evidence="1">
    <location>
        <begin position="12"/>
        <end position="31"/>
    </location>
</feature>
<sequence>PSRRVDCSRLDLPLGIVGLALSVGLSIFAIVRCKNNWQVLVIAVWKMSMSILNSVTTVHATVVVINGEDNAHPM</sequence>
<dbReference type="OrthoDB" id="2947347at2759"/>